<evidence type="ECO:0008006" key="8">
    <source>
        <dbReference type="Google" id="ProtNLM"/>
    </source>
</evidence>
<evidence type="ECO:0000313" key="6">
    <source>
        <dbReference type="EMBL" id="PIR47398.1"/>
    </source>
</evidence>
<keyword evidence="5" id="KW-0812">Transmembrane</keyword>
<evidence type="ECO:0000256" key="2">
    <source>
        <dbReference type="ARBA" id="ARBA00009840"/>
    </source>
</evidence>
<accession>A0A2H0RLM3</accession>
<dbReference type="AlphaFoldDB" id="A0A2H0RLM3"/>
<evidence type="ECO:0000256" key="5">
    <source>
        <dbReference type="SAM" id="Phobius"/>
    </source>
</evidence>
<sequence length="329" mass="37416">MESTVIIVSLIALTGLAIATFIILKKLQEMKELQLVSQNDKLISQLNDNLQGVQKLVDQNMQGMRQSVDKTTESLNERLDNAAKIIGSLKQEMGSMKEIGRSISDFQAFLKSPKLRGNLGEQLLYDTLNQVFSSEQCVHQYKFKDGQTVDAILKTSAGIIPIDSKFPMEAYQRYIATDDKKEESLAHREFTNAVRKHIRDISTKYILPQEGTVNFAVIYIPSESVYYEVTMQHEELNTYAQQSNVMVTSPNTFFNFLHVVMMGMERNKLQEQAQQIWEILKGVQKETEKFGEKLSVLNRHVTNAKSAMETVSGEYTKLSSKVDQVKLLQ</sequence>
<keyword evidence="3" id="KW-0175">Coiled coil</keyword>
<evidence type="ECO:0000256" key="4">
    <source>
        <dbReference type="ARBA" id="ARBA00023172"/>
    </source>
</evidence>
<keyword evidence="5" id="KW-0472">Membrane</keyword>
<dbReference type="EMBL" id="PCYM01000006">
    <property type="protein sequence ID" value="PIR47398.1"/>
    <property type="molecule type" value="Genomic_DNA"/>
</dbReference>
<feature type="transmembrane region" description="Helical" evidence="5">
    <location>
        <begin position="6"/>
        <end position="24"/>
    </location>
</feature>
<dbReference type="Pfam" id="PF02646">
    <property type="entry name" value="RmuC"/>
    <property type="match status" value="1"/>
</dbReference>
<comment type="similarity">
    <text evidence="2">Belongs to the RmuC family.</text>
</comment>
<comment type="function">
    <text evidence="1">Involved in DNA recombination.</text>
</comment>
<keyword evidence="5" id="KW-1133">Transmembrane helix</keyword>
<gene>
    <name evidence="6" type="ORF">COV06_02975</name>
</gene>
<proteinExistence type="inferred from homology"/>
<dbReference type="PANTHER" id="PTHR30563">
    <property type="entry name" value="DNA RECOMBINATION PROTEIN RMUC"/>
    <property type="match status" value="1"/>
</dbReference>
<organism evidence="6 7">
    <name type="scientific">Candidatus Uhrbacteria bacterium CG10_big_fil_rev_8_21_14_0_10_50_16</name>
    <dbReference type="NCBI Taxonomy" id="1975039"/>
    <lineage>
        <taxon>Bacteria</taxon>
        <taxon>Candidatus Uhriibacteriota</taxon>
    </lineage>
</organism>
<evidence type="ECO:0000256" key="1">
    <source>
        <dbReference type="ARBA" id="ARBA00003416"/>
    </source>
</evidence>
<protein>
    <recommendedName>
        <fullName evidence="8">DNA recombination protein RmuC</fullName>
    </recommendedName>
</protein>
<comment type="caution">
    <text evidence="6">The sequence shown here is derived from an EMBL/GenBank/DDBJ whole genome shotgun (WGS) entry which is preliminary data.</text>
</comment>
<dbReference type="Proteomes" id="UP000230084">
    <property type="component" value="Unassembled WGS sequence"/>
</dbReference>
<evidence type="ECO:0000313" key="7">
    <source>
        <dbReference type="Proteomes" id="UP000230084"/>
    </source>
</evidence>
<dbReference type="GO" id="GO:0006310">
    <property type="term" value="P:DNA recombination"/>
    <property type="evidence" value="ECO:0007669"/>
    <property type="project" value="UniProtKB-KW"/>
</dbReference>
<evidence type="ECO:0000256" key="3">
    <source>
        <dbReference type="ARBA" id="ARBA00023054"/>
    </source>
</evidence>
<keyword evidence="4" id="KW-0233">DNA recombination</keyword>
<name>A0A2H0RLM3_9BACT</name>
<dbReference type="PANTHER" id="PTHR30563:SF0">
    <property type="entry name" value="DNA RECOMBINATION PROTEIN RMUC"/>
    <property type="match status" value="1"/>
</dbReference>
<reference evidence="6 7" key="1">
    <citation type="submission" date="2017-09" db="EMBL/GenBank/DDBJ databases">
        <title>Depth-based differentiation of microbial function through sediment-hosted aquifers and enrichment of novel symbionts in the deep terrestrial subsurface.</title>
        <authorList>
            <person name="Probst A.J."/>
            <person name="Ladd B."/>
            <person name="Jarett J.K."/>
            <person name="Geller-Mcgrath D.E."/>
            <person name="Sieber C.M."/>
            <person name="Emerson J.B."/>
            <person name="Anantharaman K."/>
            <person name="Thomas B.C."/>
            <person name="Malmstrom R."/>
            <person name="Stieglmeier M."/>
            <person name="Klingl A."/>
            <person name="Woyke T."/>
            <person name="Ryan C.M."/>
            <person name="Banfield J.F."/>
        </authorList>
    </citation>
    <scope>NUCLEOTIDE SEQUENCE [LARGE SCALE GENOMIC DNA]</scope>
    <source>
        <strain evidence="6">CG10_big_fil_rev_8_21_14_0_10_50_16</strain>
    </source>
</reference>
<dbReference type="InterPro" id="IPR003798">
    <property type="entry name" value="DNA_recombination_RmuC"/>
</dbReference>